<keyword evidence="7 19" id="KW-1003">Cell membrane</keyword>
<feature type="transmembrane region" description="Helical" evidence="19">
    <location>
        <begin position="38"/>
        <end position="56"/>
    </location>
</feature>
<accession>A0A1M6Q559</accession>
<evidence type="ECO:0000313" key="21">
    <source>
        <dbReference type="Proteomes" id="UP000183952"/>
    </source>
</evidence>
<dbReference type="GO" id="GO:0008818">
    <property type="term" value="F:cobalamin 5'-phosphate synthase activity"/>
    <property type="evidence" value="ECO:0007669"/>
    <property type="project" value="UniProtKB-UniRule"/>
</dbReference>
<keyword evidence="11 19" id="KW-0460">Magnesium</keyword>
<feature type="transmembrane region" description="Helical" evidence="19">
    <location>
        <begin position="185"/>
        <end position="202"/>
    </location>
</feature>
<evidence type="ECO:0000256" key="13">
    <source>
        <dbReference type="ARBA" id="ARBA00023136"/>
    </source>
</evidence>
<comment type="pathway">
    <text evidence="3 19">Cofactor biosynthesis; adenosylcobalamin biosynthesis; adenosylcobalamin from cob(II)yrinate a,c-diamide: step 7/7.</text>
</comment>
<evidence type="ECO:0000256" key="17">
    <source>
        <dbReference type="ARBA" id="ARBA00048623"/>
    </source>
</evidence>
<evidence type="ECO:0000256" key="19">
    <source>
        <dbReference type="HAMAP-Rule" id="MF_00719"/>
    </source>
</evidence>
<comment type="similarity">
    <text evidence="4 19">Belongs to the CobS family.</text>
</comment>
<dbReference type="EC" id="2.7.8.26" evidence="5 19"/>
<dbReference type="RefSeq" id="WP_072903859.1">
    <property type="nucleotide sequence ID" value="NZ_FRAD01000015.1"/>
</dbReference>
<dbReference type="EMBL" id="FRAD01000015">
    <property type="protein sequence ID" value="SHK15394.1"/>
    <property type="molecule type" value="Genomic_DNA"/>
</dbReference>
<dbReference type="OrthoDB" id="9794626at2"/>
<keyword evidence="8 19" id="KW-0169">Cobalamin biosynthesis</keyword>
<dbReference type="PANTHER" id="PTHR34148">
    <property type="entry name" value="ADENOSYLCOBINAMIDE-GDP RIBAZOLETRANSFERASE"/>
    <property type="match status" value="1"/>
</dbReference>
<keyword evidence="12 19" id="KW-1133">Transmembrane helix</keyword>
<evidence type="ECO:0000256" key="9">
    <source>
        <dbReference type="ARBA" id="ARBA00022679"/>
    </source>
</evidence>
<evidence type="ECO:0000256" key="5">
    <source>
        <dbReference type="ARBA" id="ARBA00013200"/>
    </source>
</evidence>
<name>A0A1M6Q559_9CLOT</name>
<sequence>MKSFVKNFINNFLLYFQFLTRIPIKKNLNCTEDNFRQGIYFFPVVGLAMGGLQWGVYKVFSYGFSNSGIVAIFVMLSTIIMTGGLHMDGLGDVFDGFFCFKGNAEKLMEIMKDSRIGTYSCIAIVADMLLRYSAIGEIISKHNALMLVASPVIARLSVVYICTIGKRAKKVSSANIYIKNTDAKGVILAFIIAFAISSLSVGVLNTSILIGSAMVISTLFNAFCNSKIGGLNGDTLGCNFEIVDLSMMLIYIIISS</sequence>
<evidence type="ECO:0000313" key="20">
    <source>
        <dbReference type="EMBL" id="SHK15394.1"/>
    </source>
</evidence>
<dbReference type="Proteomes" id="UP000183952">
    <property type="component" value="Unassembled WGS sequence"/>
</dbReference>
<evidence type="ECO:0000256" key="12">
    <source>
        <dbReference type="ARBA" id="ARBA00022989"/>
    </source>
</evidence>
<evidence type="ECO:0000256" key="15">
    <source>
        <dbReference type="ARBA" id="ARBA00032605"/>
    </source>
</evidence>
<dbReference type="NCBIfam" id="TIGR00317">
    <property type="entry name" value="cobS"/>
    <property type="match status" value="1"/>
</dbReference>
<evidence type="ECO:0000256" key="3">
    <source>
        <dbReference type="ARBA" id="ARBA00004663"/>
    </source>
</evidence>
<evidence type="ECO:0000256" key="7">
    <source>
        <dbReference type="ARBA" id="ARBA00022475"/>
    </source>
</evidence>
<keyword evidence="9 19" id="KW-0808">Transferase</keyword>
<evidence type="ECO:0000256" key="10">
    <source>
        <dbReference type="ARBA" id="ARBA00022692"/>
    </source>
</evidence>
<proteinExistence type="inferred from homology"/>
<dbReference type="HAMAP" id="MF_00719">
    <property type="entry name" value="CobS"/>
    <property type="match status" value="1"/>
</dbReference>
<comment type="subcellular location">
    <subcellularLocation>
        <location evidence="2 19">Cell membrane</location>
        <topology evidence="2 19">Multi-pass membrane protein</topology>
    </subcellularLocation>
</comment>
<dbReference type="STRING" id="1121331.SAMN02745248_01903"/>
<evidence type="ECO:0000256" key="18">
    <source>
        <dbReference type="ARBA" id="ARBA00049504"/>
    </source>
</evidence>
<evidence type="ECO:0000256" key="4">
    <source>
        <dbReference type="ARBA" id="ARBA00010561"/>
    </source>
</evidence>
<keyword evidence="21" id="KW-1185">Reference proteome</keyword>
<feature type="transmembrane region" description="Helical" evidence="19">
    <location>
        <begin position="62"/>
        <end position="81"/>
    </location>
</feature>
<dbReference type="Pfam" id="PF02654">
    <property type="entry name" value="CobS"/>
    <property type="match status" value="1"/>
</dbReference>
<evidence type="ECO:0000256" key="8">
    <source>
        <dbReference type="ARBA" id="ARBA00022573"/>
    </source>
</evidence>
<dbReference type="PANTHER" id="PTHR34148:SF1">
    <property type="entry name" value="ADENOSYLCOBINAMIDE-GDP RIBAZOLETRANSFERASE"/>
    <property type="match status" value="1"/>
</dbReference>
<protein>
    <recommendedName>
        <fullName evidence="6 19">Adenosylcobinamide-GDP ribazoletransferase</fullName>
        <ecNumber evidence="5 19">2.7.8.26</ecNumber>
    </recommendedName>
    <alternativeName>
        <fullName evidence="16 19">Cobalamin synthase</fullName>
    </alternativeName>
    <alternativeName>
        <fullName evidence="15 19">Cobalamin-5'-phosphate synthase</fullName>
    </alternativeName>
</protein>
<evidence type="ECO:0000256" key="14">
    <source>
        <dbReference type="ARBA" id="ARBA00025228"/>
    </source>
</evidence>
<comment type="function">
    <text evidence="14 19">Joins adenosylcobinamide-GDP and alpha-ribazole to generate adenosylcobalamin (Ado-cobalamin). Also synthesizes adenosylcobalamin 5'-phosphate from adenosylcobinamide-GDP and alpha-ribazole 5'-phosphate.</text>
</comment>
<dbReference type="GO" id="GO:0051073">
    <property type="term" value="F:adenosylcobinamide-GDP ribazoletransferase activity"/>
    <property type="evidence" value="ECO:0007669"/>
    <property type="project" value="UniProtKB-UniRule"/>
</dbReference>
<feature type="transmembrane region" description="Helical" evidence="19">
    <location>
        <begin position="144"/>
        <end position="164"/>
    </location>
</feature>
<dbReference type="UniPathway" id="UPA00148">
    <property type="reaction ID" value="UER00238"/>
</dbReference>
<keyword evidence="13 19" id="KW-0472">Membrane</keyword>
<keyword evidence="10 19" id="KW-0812">Transmembrane</keyword>
<evidence type="ECO:0000256" key="11">
    <source>
        <dbReference type="ARBA" id="ARBA00022842"/>
    </source>
</evidence>
<evidence type="ECO:0000256" key="6">
    <source>
        <dbReference type="ARBA" id="ARBA00015850"/>
    </source>
</evidence>
<evidence type="ECO:0000256" key="2">
    <source>
        <dbReference type="ARBA" id="ARBA00004651"/>
    </source>
</evidence>
<dbReference type="GO" id="GO:0005886">
    <property type="term" value="C:plasma membrane"/>
    <property type="evidence" value="ECO:0007669"/>
    <property type="project" value="UniProtKB-SubCell"/>
</dbReference>
<dbReference type="InterPro" id="IPR003805">
    <property type="entry name" value="CobS"/>
</dbReference>
<comment type="catalytic activity">
    <reaction evidence="17 19">
        <text>alpha-ribazole + adenosylcob(III)inamide-GDP = adenosylcob(III)alamin + GMP + H(+)</text>
        <dbReference type="Rhea" id="RHEA:16049"/>
        <dbReference type="ChEBI" id="CHEBI:10329"/>
        <dbReference type="ChEBI" id="CHEBI:15378"/>
        <dbReference type="ChEBI" id="CHEBI:18408"/>
        <dbReference type="ChEBI" id="CHEBI:58115"/>
        <dbReference type="ChEBI" id="CHEBI:60487"/>
        <dbReference type="EC" id="2.7.8.26"/>
    </reaction>
</comment>
<comment type="catalytic activity">
    <reaction evidence="18 19">
        <text>alpha-ribazole 5'-phosphate + adenosylcob(III)inamide-GDP = adenosylcob(III)alamin 5'-phosphate + GMP + H(+)</text>
        <dbReference type="Rhea" id="RHEA:23560"/>
        <dbReference type="ChEBI" id="CHEBI:15378"/>
        <dbReference type="ChEBI" id="CHEBI:57918"/>
        <dbReference type="ChEBI" id="CHEBI:58115"/>
        <dbReference type="ChEBI" id="CHEBI:60487"/>
        <dbReference type="ChEBI" id="CHEBI:60493"/>
        <dbReference type="EC" id="2.7.8.26"/>
    </reaction>
</comment>
<reference evidence="20 21" key="1">
    <citation type="submission" date="2016-11" db="EMBL/GenBank/DDBJ databases">
        <authorList>
            <person name="Jaros S."/>
            <person name="Januszkiewicz K."/>
            <person name="Wedrychowicz H."/>
        </authorList>
    </citation>
    <scope>NUCLEOTIDE SEQUENCE [LARGE SCALE GENOMIC DNA]</scope>
    <source>
        <strain evidence="20 21">DSM 3090</strain>
    </source>
</reference>
<evidence type="ECO:0000256" key="1">
    <source>
        <dbReference type="ARBA" id="ARBA00001946"/>
    </source>
</evidence>
<evidence type="ECO:0000256" key="16">
    <source>
        <dbReference type="ARBA" id="ARBA00032853"/>
    </source>
</evidence>
<dbReference type="AlphaFoldDB" id="A0A1M6Q559"/>
<organism evidence="20 21">
    <name type="scientific">Hathewaya proteolytica DSM 3090</name>
    <dbReference type="NCBI Taxonomy" id="1121331"/>
    <lineage>
        <taxon>Bacteria</taxon>
        <taxon>Bacillati</taxon>
        <taxon>Bacillota</taxon>
        <taxon>Clostridia</taxon>
        <taxon>Eubacteriales</taxon>
        <taxon>Clostridiaceae</taxon>
        <taxon>Hathewaya</taxon>
    </lineage>
</organism>
<dbReference type="GO" id="GO:0009236">
    <property type="term" value="P:cobalamin biosynthetic process"/>
    <property type="evidence" value="ECO:0007669"/>
    <property type="project" value="UniProtKB-UniRule"/>
</dbReference>
<comment type="cofactor">
    <cofactor evidence="1 19">
        <name>Mg(2+)</name>
        <dbReference type="ChEBI" id="CHEBI:18420"/>
    </cofactor>
</comment>
<gene>
    <name evidence="19" type="primary">cobS</name>
    <name evidence="20" type="ORF">SAMN02745248_01903</name>
</gene>